<feature type="compositionally biased region" description="Polar residues" evidence="1">
    <location>
        <begin position="947"/>
        <end position="956"/>
    </location>
</feature>
<feature type="compositionally biased region" description="Polar residues" evidence="1">
    <location>
        <begin position="1314"/>
        <end position="1332"/>
    </location>
</feature>
<dbReference type="InterPro" id="IPR014352">
    <property type="entry name" value="FERM/acyl-CoA-bd_prot_sf"/>
</dbReference>
<dbReference type="Pfam" id="PF07714">
    <property type="entry name" value="PK_Tyr_Ser-Thr"/>
    <property type="match status" value="1"/>
</dbReference>
<accession>A9UPS2</accession>
<feature type="compositionally biased region" description="Acidic residues" evidence="1">
    <location>
        <begin position="535"/>
        <end position="548"/>
    </location>
</feature>
<dbReference type="InterPro" id="IPR001245">
    <property type="entry name" value="Ser-Thr/Tyr_kinase_cat_dom"/>
</dbReference>
<reference evidence="3 4" key="1">
    <citation type="journal article" date="2008" name="Nature">
        <title>The genome of the choanoflagellate Monosiga brevicollis and the origin of metazoans.</title>
        <authorList>
            <consortium name="JGI Sequencing"/>
            <person name="King N."/>
            <person name="Westbrook M.J."/>
            <person name="Young S.L."/>
            <person name="Kuo A."/>
            <person name="Abedin M."/>
            <person name="Chapman J."/>
            <person name="Fairclough S."/>
            <person name="Hellsten U."/>
            <person name="Isogai Y."/>
            <person name="Letunic I."/>
            <person name="Marr M."/>
            <person name="Pincus D."/>
            <person name="Putnam N."/>
            <person name="Rokas A."/>
            <person name="Wright K.J."/>
            <person name="Zuzow R."/>
            <person name="Dirks W."/>
            <person name="Good M."/>
            <person name="Goodstein D."/>
            <person name="Lemons D."/>
            <person name="Li W."/>
            <person name="Lyons J.B."/>
            <person name="Morris A."/>
            <person name="Nichols S."/>
            <person name="Richter D.J."/>
            <person name="Salamov A."/>
            <person name="Bork P."/>
            <person name="Lim W.A."/>
            <person name="Manning G."/>
            <person name="Miller W.T."/>
            <person name="McGinnis W."/>
            <person name="Shapiro H."/>
            <person name="Tjian R."/>
            <person name="Grigoriev I.V."/>
            <person name="Rokhsar D."/>
        </authorList>
    </citation>
    <scope>NUCLEOTIDE SEQUENCE [LARGE SCALE GENOMIC DNA]</scope>
    <source>
        <strain evidence="4">MX1 / ATCC 50154</strain>
    </source>
</reference>
<feature type="compositionally biased region" description="Acidic residues" evidence="1">
    <location>
        <begin position="801"/>
        <end position="811"/>
    </location>
</feature>
<keyword evidence="4" id="KW-1185">Reference proteome</keyword>
<dbReference type="GO" id="GO:0004672">
    <property type="term" value="F:protein kinase activity"/>
    <property type="evidence" value="ECO:0007669"/>
    <property type="project" value="InterPro"/>
</dbReference>
<feature type="compositionally biased region" description="Polar residues" evidence="1">
    <location>
        <begin position="1134"/>
        <end position="1183"/>
    </location>
</feature>
<gene>
    <name evidence="3" type="ORF">MONBRDRAFT_5054</name>
</gene>
<name>A9UPS2_MONBE</name>
<dbReference type="SUPFAM" id="SSF56112">
    <property type="entry name" value="Protein kinase-like (PK-like)"/>
    <property type="match status" value="1"/>
</dbReference>
<feature type="compositionally biased region" description="Low complexity" evidence="1">
    <location>
        <begin position="1295"/>
        <end position="1313"/>
    </location>
</feature>
<feature type="compositionally biased region" description="Polar residues" evidence="1">
    <location>
        <begin position="834"/>
        <end position="853"/>
    </location>
</feature>
<feature type="compositionally biased region" description="Basic and acidic residues" evidence="1">
    <location>
        <begin position="859"/>
        <end position="873"/>
    </location>
</feature>
<evidence type="ECO:0000313" key="3">
    <source>
        <dbReference type="EMBL" id="EDQ92473.1"/>
    </source>
</evidence>
<feature type="region of interest" description="Disordered" evidence="1">
    <location>
        <begin position="284"/>
        <end position="324"/>
    </location>
</feature>
<dbReference type="InParanoid" id="A9UPS2"/>
<organism evidence="3 4">
    <name type="scientific">Monosiga brevicollis</name>
    <name type="common">Choanoflagellate</name>
    <dbReference type="NCBI Taxonomy" id="81824"/>
    <lineage>
        <taxon>Eukaryota</taxon>
        <taxon>Choanoflagellata</taxon>
        <taxon>Craspedida</taxon>
        <taxon>Salpingoecidae</taxon>
        <taxon>Monosiga</taxon>
    </lineage>
</organism>
<dbReference type="SUPFAM" id="SSF47031">
    <property type="entry name" value="Second domain of FERM"/>
    <property type="match status" value="1"/>
</dbReference>
<dbReference type="GeneID" id="5888090"/>
<feature type="compositionally biased region" description="Low complexity" evidence="1">
    <location>
        <begin position="1341"/>
        <end position="1368"/>
    </location>
</feature>
<dbReference type="EMBL" id="CH991543">
    <property type="protein sequence ID" value="EDQ92473.1"/>
    <property type="molecule type" value="Genomic_DNA"/>
</dbReference>
<dbReference type="Proteomes" id="UP000001357">
    <property type="component" value="Unassembled WGS sequence"/>
</dbReference>
<dbReference type="RefSeq" id="XP_001742235.1">
    <property type="nucleotide sequence ID" value="XM_001742183.1"/>
</dbReference>
<evidence type="ECO:0000256" key="1">
    <source>
        <dbReference type="SAM" id="MobiDB-lite"/>
    </source>
</evidence>
<feature type="region of interest" description="Disordered" evidence="1">
    <location>
        <begin position="678"/>
        <end position="1375"/>
    </location>
</feature>
<proteinExistence type="predicted"/>
<dbReference type="Gene3D" id="1.20.80.10">
    <property type="match status" value="1"/>
</dbReference>
<feature type="region of interest" description="Disordered" evidence="1">
    <location>
        <begin position="562"/>
        <end position="583"/>
    </location>
</feature>
<feature type="compositionally biased region" description="Acidic residues" evidence="1">
    <location>
        <begin position="774"/>
        <end position="788"/>
    </location>
</feature>
<feature type="region of interest" description="Disordered" evidence="1">
    <location>
        <begin position="493"/>
        <end position="548"/>
    </location>
</feature>
<feature type="compositionally biased region" description="Polar residues" evidence="1">
    <location>
        <begin position="895"/>
        <end position="904"/>
    </location>
</feature>
<dbReference type="InterPro" id="IPR035963">
    <property type="entry name" value="FERM_2"/>
</dbReference>
<feature type="compositionally biased region" description="Polar residues" evidence="1">
    <location>
        <begin position="573"/>
        <end position="582"/>
    </location>
</feature>
<evidence type="ECO:0000259" key="2">
    <source>
        <dbReference type="Pfam" id="PF07714"/>
    </source>
</evidence>
<dbReference type="KEGG" id="mbr:MONBRDRAFT_5054"/>
<dbReference type="STRING" id="81824.A9UPS2"/>
<dbReference type="Gene3D" id="1.10.510.10">
    <property type="entry name" value="Transferase(Phosphotransferase) domain 1"/>
    <property type="match status" value="1"/>
</dbReference>
<feature type="compositionally biased region" description="Low complexity" evidence="1">
    <location>
        <begin position="1208"/>
        <end position="1224"/>
    </location>
</feature>
<dbReference type="InterPro" id="IPR011009">
    <property type="entry name" value="Kinase-like_dom_sf"/>
</dbReference>
<feature type="domain" description="Serine-threonine/tyrosine-protein kinase catalytic" evidence="2">
    <location>
        <begin position="395"/>
        <end position="462"/>
    </location>
</feature>
<protein>
    <recommendedName>
        <fullName evidence="2">Serine-threonine/tyrosine-protein kinase catalytic domain-containing protein</fullName>
    </recommendedName>
</protein>
<sequence length="1458" mass="157010">MSAIRSLLGFGSSRQAALNLQRRQNTIQVPEGYQRLNSHADIAVYLFHQVHRRVLARGYADFLQQVGNVQQLDMDMVLDLAALCIRREVLSHRAVDRIAIRDKHLLALDKSTQFEFAIPKTILASFKSPKDFRKRLLTRLRPYDSYTSFECAEVYLQRVANLAPQYFDIRLTAIIYLSDAEHFHAQALLQPGGDIAYERADLPVPIKLCGIRQITSIERDTSAQSAKRVVIRLSFADTSGVAQSIGVDFRNVFLGDSFVNLLRGFVQLIVPRRVDALWGHAPWPESASGTGTPAVEPAESESASDQGESFVWPPPESEVEDSEPTSPLRAQAVIEHDEDQNDECVSGSQWQSENQFHIFYRGHLGSTGTAGAFGGRPISVKEVKTSMFEPRQNFLYEVLEHLEVGWLGQYLDRSRAHIDRSTVLAYAWQLATALSFVESRGFVHRNVHLGALRLSTASHLKLRDRSDSVDSRARFRQRSSSITKIISSDELAFQRSRSRSRGNSVSTSERSDSPASRVGAETSNASSLASSNPFELDEEEADGPTEEEADLDATLLFAPLSTETLEDGKTSPLAETTATTMSPELESIWAMEHTTADGEGETEQSRPETTDAAASDTTLMRHHFDHSRSASVDGEASGLFDLLSPSYTDDEEHEDEENEDRAELAALARAFFEAGDFDSNGQSPFLPPSNRASLGGLGEPILPPAAQLNPISPDGSADMELSQEPSEAPTPNAVHSIAESVAADTDETASVDDRGEVPESEEEGDLHSDATASEQDEVGLSESDDIAMEADGSSQVAPEELPADETEDESATSDPNSTPANRDDSAWDIDPLASETSSIHSTSPWNSARTSPEPQVEASDEHLQDSKVEDKPDALASDDLDATLVEPPSPVTLAANASSPQASLTEVAKDQMSSLEETEDGVTTVKLTELPQHAELPNGIGDAAPSQPVSEQQASTRDFGASRDTPNELLSQNSGSADADEILAQPGEAAEDGRGLSYSKAPVLEQHDSDTAPSMIPPLKGYAEVPEVHQPEAMPEPQAQLESEIDSEAPITTESQVEPQPEFKLKPTLSSPNSPLATPLPEDEKSCTQENTAVAGTRGEHAKFVQPTQALEAQHRHHAEAETAAPMAMHEAPTESNMPAENMVSPTGASSNKSPVASLTESSSPIPGHTDQSAATSGTQTQVAPAFLTAEETSKPPDLAALRRKKQALSQDKAAAQASAQRAAKTTRTKPSGDRLHRPATKPATTRPVSSATQKRRQQAAANRGAVPPKTGEAKSTTSTTTRKTVRSKIDTGLSRAASTRKAPSSKTSKAPKNTSKGTQAATSNSGKSATGSESKRTKSVRSTSRGAATPSKKVASATGSKKSGSAPKLPPRRVPTESVVPAVLLDLQARLKSMTAACTNLRGLALGSTKEETIWVLEQVLQVRADTYAVSLFRVFMSQGEFFQSTCSQVDTVAIQF</sequence>
<feature type="compositionally biased region" description="Polar residues" evidence="1">
    <location>
        <begin position="1243"/>
        <end position="1253"/>
    </location>
</feature>
<evidence type="ECO:0000313" key="4">
    <source>
        <dbReference type="Proteomes" id="UP000001357"/>
    </source>
</evidence>
<feature type="compositionally biased region" description="Polar residues" evidence="1">
    <location>
        <begin position="521"/>
        <end position="533"/>
    </location>
</feature>